<dbReference type="GO" id="GO:0046872">
    <property type="term" value="F:metal ion binding"/>
    <property type="evidence" value="ECO:0007669"/>
    <property type="project" value="UniProtKB-KW"/>
</dbReference>
<dbReference type="SUPFAM" id="SSF49562">
    <property type="entry name" value="C2 domain (Calcium/lipid-binding domain, CaLB)"/>
    <property type="match status" value="1"/>
</dbReference>
<keyword evidence="3" id="KW-0343">GTPase activation</keyword>
<evidence type="ECO:0000256" key="10">
    <source>
        <dbReference type="ARBA" id="ARBA00023242"/>
    </source>
</evidence>
<feature type="region of interest" description="Disordered" evidence="12">
    <location>
        <begin position="1"/>
        <end position="22"/>
    </location>
</feature>
<dbReference type="GO" id="GO:0005634">
    <property type="term" value="C:nucleus"/>
    <property type="evidence" value="ECO:0007669"/>
    <property type="project" value="UniProtKB-SubCell"/>
</dbReference>
<keyword evidence="9 13" id="KW-0472">Membrane</keyword>
<keyword evidence="13" id="KW-1133">Transmembrane helix</keyword>
<evidence type="ECO:0000256" key="9">
    <source>
        <dbReference type="ARBA" id="ARBA00023136"/>
    </source>
</evidence>
<organism evidence="15 16">
    <name type="scientific">Dillenia turbinata</name>
    <dbReference type="NCBI Taxonomy" id="194707"/>
    <lineage>
        <taxon>Eukaryota</taxon>
        <taxon>Viridiplantae</taxon>
        <taxon>Streptophyta</taxon>
        <taxon>Embryophyta</taxon>
        <taxon>Tracheophyta</taxon>
        <taxon>Spermatophyta</taxon>
        <taxon>Magnoliopsida</taxon>
        <taxon>eudicotyledons</taxon>
        <taxon>Gunneridae</taxon>
        <taxon>Pentapetalae</taxon>
        <taxon>Dilleniales</taxon>
        <taxon>Dilleniaceae</taxon>
        <taxon>Dillenia</taxon>
    </lineage>
</organism>
<dbReference type="PANTHER" id="PTHR45933">
    <property type="entry name" value="PROTEIN C2-DOMAIN ABA-RELATED 4"/>
    <property type="match status" value="1"/>
</dbReference>
<dbReference type="InterPro" id="IPR044562">
    <property type="entry name" value="CAR1-11"/>
</dbReference>
<accession>A0AAN8Z585</accession>
<evidence type="ECO:0000259" key="14">
    <source>
        <dbReference type="PROSITE" id="PS50004"/>
    </source>
</evidence>
<evidence type="ECO:0000256" key="7">
    <source>
        <dbReference type="ARBA" id="ARBA00022837"/>
    </source>
</evidence>
<keyword evidence="4" id="KW-1003">Cell membrane</keyword>
<evidence type="ECO:0000256" key="11">
    <source>
        <dbReference type="ARBA" id="ARBA00024037"/>
    </source>
</evidence>
<evidence type="ECO:0000256" key="12">
    <source>
        <dbReference type="SAM" id="MobiDB-lite"/>
    </source>
</evidence>
<proteinExistence type="inferred from homology"/>
<keyword evidence="8" id="KW-0446">Lipid-binding</keyword>
<dbReference type="GO" id="GO:0009738">
    <property type="term" value="P:abscisic acid-activated signaling pathway"/>
    <property type="evidence" value="ECO:0007669"/>
    <property type="project" value="UniProtKB-KW"/>
</dbReference>
<evidence type="ECO:0000256" key="1">
    <source>
        <dbReference type="ARBA" id="ARBA00004123"/>
    </source>
</evidence>
<evidence type="ECO:0000256" key="6">
    <source>
        <dbReference type="ARBA" id="ARBA00022723"/>
    </source>
</evidence>
<dbReference type="CDD" id="cd04038">
    <property type="entry name" value="C2_ArfGAP"/>
    <property type="match status" value="1"/>
</dbReference>
<dbReference type="PROSITE" id="PS50004">
    <property type="entry name" value="C2"/>
    <property type="match status" value="1"/>
</dbReference>
<evidence type="ECO:0000256" key="5">
    <source>
        <dbReference type="ARBA" id="ARBA00022682"/>
    </source>
</evidence>
<evidence type="ECO:0000256" key="3">
    <source>
        <dbReference type="ARBA" id="ARBA00022468"/>
    </source>
</evidence>
<name>A0AAN8Z585_9MAGN</name>
<keyword evidence="16" id="KW-1185">Reference proteome</keyword>
<evidence type="ECO:0000313" key="16">
    <source>
        <dbReference type="Proteomes" id="UP001370490"/>
    </source>
</evidence>
<feature type="non-terminal residue" evidence="15">
    <location>
        <position position="1"/>
    </location>
</feature>
<dbReference type="AlphaFoldDB" id="A0AAN8Z585"/>
<reference evidence="15 16" key="1">
    <citation type="submission" date="2023-12" db="EMBL/GenBank/DDBJ databases">
        <title>A high-quality genome assembly for Dillenia turbinata (Dilleniales).</title>
        <authorList>
            <person name="Chanderbali A."/>
        </authorList>
    </citation>
    <scope>NUCLEOTIDE SEQUENCE [LARGE SCALE GENOMIC DNA]</scope>
    <source>
        <strain evidence="15">LSX21</strain>
        <tissue evidence="15">Leaf</tissue>
    </source>
</reference>
<dbReference type="GO" id="GO:0008289">
    <property type="term" value="F:lipid binding"/>
    <property type="evidence" value="ECO:0007669"/>
    <property type="project" value="UniProtKB-KW"/>
</dbReference>
<dbReference type="EMBL" id="JBAMMX010000016">
    <property type="protein sequence ID" value="KAK6925367.1"/>
    <property type="molecule type" value="Genomic_DNA"/>
</dbReference>
<gene>
    <name evidence="15" type="ORF">RJ641_009693</name>
</gene>
<evidence type="ECO:0000256" key="13">
    <source>
        <dbReference type="SAM" id="Phobius"/>
    </source>
</evidence>
<evidence type="ECO:0000256" key="2">
    <source>
        <dbReference type="ARBA" id="ARBA00004236"/>
    </source>
</evidence>
<dbReference type="Pfam" id="PF00168">
    <property type="entry name" value="C2"/>
    <property type="match status" value="1"/>
</dbReference>
<protein>
    <submittedName>
        <fullName evidence="15">C2 domain</fullName>
    </submittedName>
</protein>
<comment type="similarity">
    <text evidence="11">Belongs to the plant CAR protein family.</text>
</comment>
<dbReference type="InterPro" id="IPR000008">
    <property type="entry name" value="C2_dom"/>
</dbReference>
<keyword evidence="6" id="KW-0479">Metal-binding</keyword>
<feature type="domain" description="C2" evidence="14">
    <location>
        <begin position="12"/>
        <end position="155"/>
    </location>
</feature>
<keyword evidence="10" id="KW-0539">Nucleus</keyword>
<feature type="compositionally biased region" description="Basic and acidic residues" evidence="12">
    <location>
        <begin position="1"/>
        <end position="12"/>
    </location>
</feature>
<dbReference type="InterPro" id="IPR035892">
    <property type="entry name" value="C2_domain_sf"/>
</dbReference>
<evidence type="ECO:0000256" key="8">
    <source>
        <dbReference type="ARBA" id="ARBA00023121"/>
    </source>
</evidence>
<dbReference type="SMART" id="SM00239">
    <property type="entry name" value="C2"/>
    <property type="match status" value="1"/>
</dbReference>
<dbReference type="Gene3D" id="2.60.40.150">
    <property type="entry name" value="C2 domain"/>
    <property type="match status" value="1"/>
</dbReference>
<dbReference type="Proteomes" id="UP001370490">
    <property type="component" value="Unassembled WGS sequence"/>
</dbReference>
<keyword evidence="5" id="KW-0938">Abscisic acid signaling pathway</keyword>
<dbReference type="GO" id="GO:0005886">
    <property type="term" value="C:plasma membrane"/>
    <property type="evidence" value="ECO:0007669"/>
    <property type="project" value="UniProtKB-SubCell"/>
</dbReference>
<keyword evidence="7" id="KW-0106">Calcium</keyword>
<dbReference type="GO" id="GO:0005096">
    <property type="term" value="F:GTPase activator activity"/>
    <property type="evidence" value="ECO:0007669"/>
    <property type="project" value="UniProtKB-KW"/>
</dbReference>
<dbReference type="PANTHER" id="PTHR45933:SF5">
    <property type="entry name" value="PROTEIN C2-DOMAIN ABA-RELATED 4"/>
    <property type="match status" value="1"/>
</dbReference>
<keyword evidence="13" id="KW-0812">Transmembrane</keyword>
<evidence type="ECO:0000313" key="15">
    <source>
        <dbReference type="EMBL" id="KAK6925367.1"/>
    </source>
</evidence>
<feature type="transmembrane region" description="Helical" evidence="13">
    <location>
        <begin position="66"/>
        <end position="88"/>
    </location>
</feature>
<comment type="caution">
    <text evidence="15">The sequence shown here is derived from an EMBL/GenBank/DDBJ whole genome shotgun (WGS) entry which is preliminary data.</text>
</comment>
<comment type="subcellular location">
    <subcellularLocation>
        <location evidence="2">Cell membrane</location>
    </subcellularLocation>
    <subcellularLocation>
        <location evidence="1">Nucleus</location>
    </subcellularLocation>
</comment>
<sequence>AQEACKKEKGWKMDSPASPEEYSNGTSLMETMLGLLRVRVKRGINLAVRDVRSSDPYVVIKMGRQVFLSVAVSVSFYFITYFVLFCFFQKLKTRVMKKNINPEWNEDLTLCVSNPCLPIKLTVYDHDTFSKDDKMGDAEFDIKAFIDALKMHLEGLPSGTIITREQPSRNNCLAEESCITWSDGGVSQDICLRLRNVECGEVEIQLQWIDLPGCKGL</sequence>
<evidence type="ECO:0000256" key="4">
    <source>
        <dbReference type="ARBA" id="ARBA00022475"/>
    </source>
</evidence>